<sequence length="91" mass="10275">MVRGIILPLITCLRGLFHSPLTHLNELSVTNCATTCSSISSMSSKQQSFLTFTDVIEKSLVFLIYVGDCDQVMRKNCNNMIETFDYLYLSL</sequence>
<comment type="caution">
    <text evidence="1">The sequence shown here is derived from an EMBL/GenBank/DDBJ whole genome shotgun (WGS) entry which is preliminary data.</text>
</comment>
<evidence type="ECO:0000313" key="1">
    <source>
        <dbReference type="EMBL" id="KAJ7542089.1"/>
    </source>
</evidence>
<keyword evidence="2" id="KW-1185">Reference proteome</keyword>
<dbReference type="Proteomes" id="UP001162992">
    <property type="component" value="Chromosome 10"/>
</dbReference>
<dbReference type="EMBL" id="CM055101">
    <property type="protein sequence ID" value="KAJ7542089.1"/>
    <property type="molecule type" value="Genomic_DNA"/>
</dbReference>
<accession>A0ACC2CJC7</accession>
<organism evidence="1 2">
    <name type="scientific">Diphasiastrum complanatum</name>
    <name type="common">Issler's clubmoss</name>
    <name type="synonym">Lycopodium complanatum</name>
    <dbReference type="NCBI Taxonomy" id="34168"/>
    <lineage>
        <taxon>Eukaryota</taxon>
        <taxon>Viridiplantae</taxon>
        <taxon>Streptophyta</taxon>
        <taxon>Embryophyta</taxon>
        <taxon>Tracheophyta</taxon>
        <taxon>Lycopodiopsida</taxon>
        <taxon>Lycopodiales</taxon>
        <taxon>Lycopodiaceae</taxon>
        <taxon>Lycopodioideae</taxon>
        <taxon>Diphasiastrum</taxon>
    </lineage>
</organism>
<gene>
    <name evidence="1" type="ORF">O6H91_10G089400</name>
</gene>
<protein>
    <submittedName>
        <fullName evidence="1">Uncharacterized protein</fullName>
    </submittedName>
</protein>
<evidence type="ECO:0000313" key="2">
    <source>
        <dbReference type="Proteomes" id="UP001162992"/>
    </source>
</evidence>
<name>A0ACC2CJC7_DIPCM</name>
<proteinExistence type="predicted"/>
<reference evidence="2" key="1">
    <citation type="journal article" date="2024" name="Proc. Natl. Acad. Sci. U.S.A.">
        <title>Extraordinary preservation of gene collinearity over three hundred million years revealed in homosporous lycophytes.</title>
        <authorList>
            <person name="Li C."/>
            <person name="Wickell D."/>
            <person name="Kuo L.Y."/>
            <person name="Chen X."/>
            <person name="Nie B."/>
            <person name="Liao X."/>
            <person name="Peng D."/>
            <person name="Ji J."/>
            <person name="Jenkins J."/>
            <person name="Williams M."/>
            <person name="Shu S."/>
            <person name="Plott C."/>
            <person name="Barry K."/>
            <person name="Rajasekar S."/>
            <person name="Grimwood J."/>
            <person name="Han X."/>
            <person name="Sun S."/>
            <person name="Hou Z."/>
            <person name="He W."/>
            <person name="Dai G."/>
            <person name="Sun C."/>
            <person name="Schmutz J."/>
            <person name="Leebens-Mack J.H."/>
            <person name="Li F.W."/>
            <person name="Wang L."/>
        </authorList>
    </citation>
    <scope>NUCLEOTIDE SEQUENCE [LARGE SCALE GENOMIC DNA]</scope>
    <source>
        <strain evidence="2">cv. PW_Plant_1</strain>
    </source>
</reference>